<dbReference type="PANTHER" id="PTHR12110">
    <property type="entry name" value="HYDROXYPYRUVATE ISOMERASE"/>
    <property type="match status" value="1"/>
</dbReference>
<dbReference type="Gene3D" id="3.20.20.150">
    <property type="entry name" value="Divalent-metal-dependent TIM barrel enzymes"/>
    <property type="match status" value="1"/>
</dbReference>
<reference evidence="2 3" key="2">
    <citation type="journal article" date="2017" name="Genome Announc.">
        <title>Draft genome sequence of Aquitalea magnusonii strain H3, a plant growth-promoting bacterium of duckweed Lemna minor.</title>
        <authorList>
            <person name="Ishizawa H."/>
            <person name="Kuroda M."/>
            <person name="Ike M."/>
        </authorList>
    </citation>
    <scope>NUCLEOTIDE SEQUENCE [LARGE SCALE GENOMIC DNA]</scope>
    <source>
        <strain evidence="2 3">H3</strain>
    </source>
</reference>
<dbReference type="STRING" id="332411.VI06_06795"/>
<dbReference type="PANTHER" id="PTHR12110:SF21">
    <property type="entry name" value="XYLOSE ISOMERASE-LIKE TIM BARREL DOMAIN-CONTAINING PROTEIN"/>
    <property type="match status" value="1"/>
</dbReference>
<sequence length="289" mass="31902">MGSSVEFSPHHRKTAMHANIRFAINRISAPRLSFPDYLAMCRRLGVSDIEIRNDLNGVEISNGTLAAQLRAATAEAGITIRSINALYPFDVFDTGLQQRAVQLAAYARDCGAQALVLCPLNRRDDTRTASQRQQELIHALKQLKPILDDHGISGLVEPLGFEECALRRKSEAVTAIYAAAGERHFRLVHDTFHHYLAGEDIFFPELTGLVHISGVESTPLASREMRDGHRVLVGSADRLGNIPQLKELLARGYQGVVSFEAFANDIMEAADSETLLQNSMDYIHQQLAG</sequence>
<reference evidence="3" key="3">
    <citation type="journal article" date="2017" name="Plant Physiol. Biochem.">
        <title>Differential oxidative and antioxidative response of duckweed Lemna minor toward plant growth promoting/inhibiting bacteria.</title>
        <authorList>
            <person name="Ishizawa H."/>
            <person name="Kuroda M."/>
            <person name="Morikawa M."/>
            <person name="Ike M."/>
        </authorList>
    </citation>
    <scope>NUCLEOTIDE SEQUENCE [LARGE SCALE GENOMIC DNA]</scope>
    <source>
        <strain evidence="3">H3</strain>
    </source>
</reference>
<dbReference type="EMBL" id="AP018823">
    <property type="protein sequence ID" value="BBF84214.1"/>
    <property type="molecule type" value="Genomic_DNA"/>
</dbReference>
<dbReference type="Proteomes" id="UP000198290">
    <property type="component" value="Chromosome"/>
</dbReference>
<dbReference type="Pfam" id="PF01261">
    <property type="entry name" value="AP_endonuc_2"/>
    <property type="match status" value="1"/>
</dbReference>
<name>A0A3G9G9T0_9NEIS</name>
<protein>
    <submittedName>
        <fullName evidence="2">Inosose isomerase</fullName>
        <ecNumber evidence="2">5.3.99.-</ecNumber>
    </submittedName>
</protein>
<gene>
    <name evidence="2" type="ORF">DLM_0553</name>
</gene>
<feature type="domain" description="Xylose isomerase-like TIM barrel" evidence="1">
    <location>
        <begin position="39"/>
        <end position="283"/>
    </location>
</feature>
<dbReference type="PIRSF" id="PIRSF036778">
    <property type="entry name" value="UCP036778"/>
    <property type="match status" value="1"/>
</dbReference>
<dbReference type="SUPFAM" id="SSF51658">
    <property type="entry name" value="Xylose isomerase-like"/>
    <property type="match status" value="1"/>
</dbReference>
<keyword evidence="2" id="KW-0413">Isomerase</keyword>
<dbReference type="InterPro" id="IPR050312">
    <property type="entry name" value="IolE/XylAMocC-like"/>
</dbReference>
<reference evidence="3" key="1">
    <citation type="journal article" date="2017" name="Biotechnol. Biofuels">
        <title>Evaluation of environmental bacterial communities as a factor affecting the growth of duckweed Lemna minor.</title>
        <authorList>
            <person name="Ishizawa H."/>
            <person name="Kuroda M."/>
            <person name="Morikawa M."/>
            <person name="Ike M."/>
        </authorList>
    </citation>
    <scope>NUCLEOTIDE SEQUENCE [LARGE SCALE GENOMIC DNA]</scope>
    <source>
        <strain evidence="3">H3</strain>
    </source>
</reference>
<evidence type="ECO:0000313" key="2">
    <source>
        <dbReference type="EMBL" id="BBF84214.1"/>
    </source>
</evidence>
<dbReference type="InterPro" id="IPR014621">
    <property type="entry name" value="UCP036778_sugar_epimerase"/>
</dbReference>
<dbReference type="KEGG" id="amah:DLM_0553"/>
<dbReference type="InterPro" id="IPR036237">
    <property type="entry name" value="Xyl_isomerase-like_sf"/>
</dbReference>
<dbReference type="AlphaFoldDB" id="A0A3G9G9T0"/>
<dbReference type="EC" id="5.3.99.-" evidence="2"/>
<organism evidence="2 3">
    <name type="scientific">Aquitalea magnusonii</name>
    <dbReference type="NCBI Taxonomy" id="332411"/>
    <lineage>
        <taxon>Bacteria</taxon>
        <taxon>Pseudomonadati</taxon>
        <taxon>Pseudomonadota</taxon>
        <taxon>Betaproteobacteria</taxon>
        <taxon>Neisseriales</taxon>
        <taxon>Chromobacteriaceae</taxon>
        <taxon>Aquitalea</taxon>
    </lineage>
</organism>
<evidence type="ECO:0000313" key="3">
    <source>
        <dbReference type="Proteomes" id="UP000198290"/>
    </source>
</evidence>
<keyword evidence="3" id="KW-1185">Reference proteome</keyword>
<evidence type="ECO:0000259" key="1">
    <source>
        <dbReference type="Pfam" id="PF01261"/>
    </source>
</evidence>
<dbReference type="GO" id="GO:0016853">
    <property type="term" value="F:isomerase activity"/>
    <property type="evidence" value="ECO:0007669"/>
    <property type="project" value="UniProtKB-KW"/>
</dbReference>
<dbReference type="InterPro" id="IPR013022">
    <property type="entry name" value="Xyl_isomerase-like_TIM-brl"/>
</dbReference>
<proteinExistence type="predicted"/>
<accession>A0A3G9G9T0</accession>